<feature type="compositionally biased region" description="Basic and acidic residues" evidence="1">
    <location>
        <begin position="20"/>
        <end position="34"/>
    </location>
</feature>
<reference evidence="2" key="1">
    <citation type="submission" date="2023-07" db="EMBL/GenBank/DDBJ databases">
        <title>Chromosome-level Genome Assembly of Striped Snakehead (Channa striata).</title>
        <authorList>
            <person name="Liu H."/>
        </authorList>
    </citation>
    <scope>NUCLEOTIDE SEQUENCE</scope>
    <source>
        <strain evidence="2">Gz</strain>
        <tissue evidence="2">Muscle</tissue>
    </source>
</reference>
<dbReference type="Proteomes" id="UP001187415">
    <property type="component" value="Unassembled WGS sequence"/>
</dbReference>
<organism evidence="2 3">
    <name type="scientific">Channa striata</name>
    <name type="common">Snakehead murrel</name>
    <name type="synonym">Ophicephalus striatus</name>
    <dbReference type="NCBI Taxonomy" id="64152"/>
    <lineage>
        <taxon>Eukaryota</taxon>
        <taxon>Metazoa</taxon>
        <taxon>Chordata</taxon>
        <taxon>Craniata</taxon>
        <taxon>Vertebrata</taxon>
        <taxon>Euteleostomi</taxon>
        <taxon>Actinopterygii</taxon>
        <taxon>Neopterygii</taxon>
        <taxon>Teleostei</taxon>
        <taxon>Neoteleostei</taxon>
        <taxon>Acanthomorphata</taxon>
        <taxon>Anabantaria</taxon>
        <taxon>Anabantiformes</taxon>
        <taxon>Channoidei</taxon>
        <taxon>Channidae</taxon>
        <taxon>Channa</taxon>
    </lineage>
</organism>
<proteinExistence type="predicted"/>
<evidence type="ECO:0000256" key="1">
    <source>
        <dbReference type="SAM" id="MobiDB-lite"/>
    </source>
</evidence>
<protein>
    <submittedName>
        <fullName evidence="2">Uncharacterized protein</fullName>
    </submittedName>
</protein>
<name>A0AA88LQI3_CHASR</name>
<evidence type="ECO:0000313" key="2">
    <source>
        <dbReference type="EMBL" id="KAK2820637.1"/>
    </source>
</evidence>
<evidence type="ECO:0000313" key="3">
    <source>
        <dbReference type="Proteomes" id="UP001187415"/>
    </source>
</evidence>
<gene>
    <name evidence="2" type="ORF">Q5P01_023596</name>
</gene>
<feature type="compositionally biased region" description="Basic and acidic residues" evidence="1">
    <location>
        <begin position="42"/>
        <end position="54"/>
    </location>
</feature>
<keyword evidence="3" id="KW-1185">Reference proteome</keyword>
<comment type="caution">
    <text evidence="2">The sequence shown here is derived from an EMBL/GenBank/DDBJ whole genome shotgun (WGS) entry which is preliminary data.</text>
</comment>
<sequence>MSPIPCDEIRQSGAVTPEQEGERGALRRADNKVEEDAEAGPDGDHDDEHDKEGSEGEEAVVPDEGGNPG</sequence>
<feature type="region of interest" description="Disordered" evidence="1">
    <location>
        <begin position="1"/>
        <end position="69"/>
    </location>
</feature>
<accession>A0AA88LQI3</accession>
<dbReference type="AlphaFoldDB" id="A0AA88LQI3"/>
<dbReference type="EMBL" id="JAUPFM010000019">
    <property type="protein sequence ID" value="KAK2820637.1"/>
    <property type="molecule type" value="Genomic_DNA"/>
</dbReference>